<organism evidence="1 2">
    <name type="scientific">Saccharothrix violaceirubra</name>
    <dbReference type="NCBI Taxonomy" id="413306"/>
    <lineage>
        <taxon>Bacteria</taxon>
        <taxon>Bacillati</taxon>
        <taxon>Actinomycetota</taxon>
        <taxon>Actinomycetes</taxon>
        <taxon>Pseudonocardiales</taxon>
        <taxon>Pseudonocardiaceae</taxon>
        <taxon>Saccharothrix</taxon>
    </lineage>
</organism>
<proteinExistence type="predicted"/>
<dbReference type="EMBL" id="JACHJS010000001">
    <property type="protein sequence ID" value="MBB4964505.1"/>
    <property type="molecule type" value="Genomic_DNA"/>
</dbReference>
<dbReference type="Proteomes" id="UP000542674">
    <property type="component" value="Unassembled WGS sequence"/>
</dbReference>
<dbReference type="AlphaFoldDB" id="A0A7W7WUN3"/>
<keyword evidence="2" id="KW-1185">Reference proteome</keyword>
<sequence>MTVEGSTTVREADGGGGKVDFIAETVTGGAAGSSLVGTQTKFSVDPAQARKLIEGLEAAKDKLTELALAGEQLIQAESPRKDLYSAFATLAIRKAAGTEPGGYMWANTQARDALEKTIKNIEAALLQYETTENSAEHGLKG</sequence>
<gene>
    <name evidence="1" type="ORF">F4559_001864</name>
</gene>
<evidence type="ECO:0000313" key="1">
    <source>
        <dbReference type="EMBL" id="MBB4964505.1"/>
    </source>
</evidence>
<dbReference type="RefSeq" id="WP_184667555.1">
    <property type="nucleotide sequence ID" value="NZ_BAABAI010000031.1"/>
</dbReference>
<comment type="caution">
    <text evidence="1">The sequence shown here is derived from an EMBL/GenBank/DDBJ whole genome shotgun (WGS) entry which is preliminary data.</text>
</comment>
<protein>
    <submittedName>
        <fullName evidence="1">Uncharacterized protein</fullName>
    </submittedName>
</protein>
<name>A0A7W7WUN3_9PSEU</name>
<evidence type="ECO:0000313" key="2">
    <source>
        <dbReference type="Proteomes" id="UP000542674"/>
    </source>
</evidence>
<accession>A0A7W7WUN3</accession>
<reference evidence="1 2" key="1">
    <citation type="submission" date="2020-08" db="EMBL/GenBank/DDBJ databases">
        <title>Sequencing the genomes of 1000 actinobacteria strains.</title>
        <authorList>
            <person name="Klenk H.-P."/>
        </authorList>
    </citation>
    <scope>NUCLEOTIDE SEQUENCE [LARGE SCALE GENOMIC DNA]</scope>
    <source>
        <strain evidence="1 2">DSM 45084</strain>
    </source>
</reference>